<dbReference type="NCBIfam" id="TIGR00040">
    <property type="entry name" value="yfcE"/>
    <property type="match status" value="1"/>
</dbReference>
<proteinExistence type="inferred from homology"/>
<evidence type="ECO:0000259" key="3">
    <source>
        <dbReference type="Pfam" id="PF12850"/>
    </source>
</evidence>
<protein>
    <recommendedName>
        <fullName evidence="2">Phosphoesterase</fullName>
        <ecNumber evidence="2">3.1.4.-</ecNumber>
    </recommendedName>
</protein>
<organism evidence="4">
    <name type="scientific">Clostridium paraputrificum</name>
    <dbReference type="NCBI Taxonomy" id="29363"/>
    <lineage>
        <taxon>Bacteria</taxon>
        <taxon>Bacillati</taxon>
        <taxon>Bacillota</taxon>
        <taxon>Clostridia</taxon>
        <taxon>Eubacteriales</taxon>
        <taxon>Clostridiaceae</taxon>
        <taxon>Clostridium</taxon>
    </lineage>
</organism>
<dbReference type="RefSeq" id="WP_291671070.1">
    <property type="nucleotide sequence ID" value="NZ_CACRTV010000033.1"/>
</dbReference>
<keyword evidence="2" id="KW-0479">Metal-binding</keyword>
<dbReference type="Pfam" id="PF12850">
    <property type="entry name" value="Metallophos_2"/>
    <property type="match status" value="1"/>
</dbReference>
<comment type="cofactor">
    <cofactor evidence="2">
        <name>a divalent metal cation</name>
        <dbReference type="ChEBI" id="CHEBI:60240"/>
    </cofactor>
</comment>
<dbReference type="GO" id="GO:0016787">
    <property type="term" value="F:hydrolase activity"/>
    <property type="evidence" value="ECO:0007669"/>
    <property type="project" value="UniProtKB-UniRule"/>
</dbReference>
<dbReference type="GO" id="GO:0046872">
    <property type="term" value="F:metal ion binding"/>
    <property type="evidence" value="ECO:0007669"/>
    <property type="project" value="UniProtKB-KW"/>
</dbReference>
<name>A0A6N3B186_9CLOT</name>
<evidence type="ECO:0000256" key="2">
    <source>
        <dbReference type="RuleBase" id="RU362039"/>
    </source>
</evidence>
<dbReference type="InterPro" id="IPR024654">
    <property type="entry name" value="Calcineurin-like_PHP_lpxH"/>
</dbReference>
<dbReference type="InterPro" id="IPR029052">
    <property type="entry name" value="Metallo-depent_PP-like"/>
</dbReference>
<dbReference type="InterPro" id="IPR000979">
    <property type="entry name" value="Phosphodiesterase_MJ0936/Vps29"/>
</dbReference>
<dbReference type="PANTHER" id="PTHR11124">
    <property type="entry name" value="VACUOLAR SORTING PROTEIN VPS29"/>
    <property type="match status" value="1"/>
</dbReference>
<dbReference type="Gene3D" id="3.60.21.10">
    <property type="match status" value="1"/>
</dbReference>
<gene>
    <name evidence="4" type="ORF">CPLFYP93_01089</name>
</gene>
<comment type="similarity">
    <text evidence="1 2">Belongs to the metallophosphoesterase superfamily. YfcE family.</text>
</comment>
<reference evidence="4" key="1">
    <citation type="submission" date="2019-11" db="EMBL/GenBank/DDBJ databases">
        <authorList>
            <person name="Feng L."/>
        </authorList>
    </citation>
    <scope>NUCLEOTIDE SEQUENCE</scope>
    <source>
        <strain evidence="4">CParaputrificumLFYP93</strain>
    </source>
</reference>
<dbReference type="EMBL" id="CACRTV010000033">
    <property type="protein sequence ID" value="VYT98474.1"/>
    <property type="molecule type" value="Genomic_DNA"/>
</dbReference>
<evidence type="ECO:0000256" key="1">
    <source>
        <dbReference type="ARBA" id="ARBA00008950"/>
    </source>
</evidence>
<dbReference type="AlphaFoldDB" id="A0A6N3B186"/>
<feature type="domain" description="Calcineurin-like phosphoesterase" evidence="3">
    <location>
        <begin position="5"/>
        <end position="138"/>
    </location>
</feature>
<evidence type="ECO:0000313" key="4">
    <source>
        <dbReference type="EMBL" id="VYT98474.1"/>
    </source>
</evidence>
<dbReference type="EC" id="3.1.4.-" evidence="2"/>
<dbReference type="SUPFAM" id="SSF56300">
    <property type="entry name" value="Metallo-dependent phosphatases"/>
    <property type="match status" value="1"/>
</dbReference>
<sequence>MEGIRIGFISDTHNLLREEVIEEIKKCNYIIHAGDISNEETYIALKDIGNITFVRGNNDKDDWAKELNISEVVEIDGFKIYVVHDIKDLTKNLDGVDLVVFGHSHKYFYEEVNGVIFLNPGSCGKKRFSLPLSFAIGILEQNRIKIIKHDL</sequence>
<accession>A0A6N3B186</accession>